<reference evidence="1" key="1">
    <citation type="submission" date="2023-10" db="EMBL/GenBank/DDBJ databases">
        <title>Genome assembly of Pristionchus species.</title>
        <authorList>
            <person name="Yoshida K."/>
            <person name="Sommer R.J."/>
        </authorList>
    </citation>
    <scope>NUCLEOTIDE SEQUENCE</scope>
    <source>
        <strain evidence="1">RS5133</strain>
    </source>
</reference>
<dbReference type="EMBL" id="BTSY01000003">
    <property type="protein sequence ID" value="GMT17922.1"/>
    <property type="molecule type" value="Genomic_DNA"/>
</dbReference>
<evidence type="ECO:0000313" key="2">
    <source>
        <dbReference type="Proteomes" id="UP001432322"/>
    </source>
</evidence>
<gene>
    <name evidence="1" type="ORF">PFISCL1PPCAC_9219</name>
</gene>
<evidence type="ECO:0000313" key="1">
    <source>
        <dbReference type="EMBL" id="GMT17922.1"/>
    </source>
</evidence>
<dbReference type="Proteomes" id="UP001432322">
    <property type="component" value="Unassembled WGS sequence"/>
</dbReference>
<proteinExistence type="predicted"/>
<protein>
    <submittedName>
        <fullName evidence="1">Uncharacterized protein</fullName>
    </submittedName>
</protein>
<keyword evidence="2" id="KW-1185">Reference proteome</keyword>
<name>A0AAV5VIK6_9BILA</name>
<organism evidence="1 2">
    <name type="scientific">Pristionchus fissidentatus</name>
    <dbReference type="NCBI Taxonomy" id="1538716"/>
    <lineage>
        <taxon>Eukaryota</taxon>
        <taxon>Metazoa</taxon>
        <taxon>Ecdysozoa</taxon>
        <taxon>Nematoda</taxon>
        <taxon>Chromadorea</taxon>
        <taxon>Rhabditida</taxon>
        <taxon>Rhabditina</taxon>
        <taxon>Diplogasteromorpha</taxon>
        <taxon>Diplogasteroidea</taxon>
        <taxon>Neodiplogasteridae</taxon>
        <taxon>Pristionchus</taxon>
    </lineage>
</organism>
<comment type="caution">
    <text evidence="1">The sequence shown here is derived from an EMBL/GenBank/DDBJ whole genome shotgun (WGS) entry which is preliminary data.</text>
</comment>
<feature type="non-terminal residue" evidence="1">
    <location>
        <position position="406"/>
    </location>
</feature>
<sequence length="406" mass="46786">MAGVVAASDVQESPESTENALKLESESAYGFAVSCSECKIFIAPSSGGRFMCMSKTFFCEGKEFCYACVGKRAHSHHALVHIFDGAAQLPEWKNNCLEMKEFRRFNGENSMITLRIGNPTKPPKEKLKHEMRWFQLKNELYKHAGNLWRLRGCPEKPQAQVTFDQEHFETMQRQKMSVDRVKKYSESYPENGRFTSELERTIASYEFWERKGRYVDNEDQTRCIQWAAADGTVDEILLKDARKLLDTSFGREEEWKERTIEANSRSILGFHMANKAEYLEKHPKLDEKYFDSAIYETPEALIEALHEIKEDALKTFKIFDLLDHVCRLIERVETMAKGTASLDRESDAVFDEVQKNSEEAFLQPIEGSLSDYISDTIRKQALLVQDHMRGRGEIDECNFSAELNAV</sequence>
<accession>A0AAV5VIK6</accession>
<dbReference type="AlphaFoldDB" id="A0AAV5VIK6"/>